<dbReference type="EMBL" id="CP110820">
    <property type="protein sequence ID" value="WPX96430.1"/>
    <property type="molecule type" value="Genomic_DNA"/>
</dbReference>
<keyword evidence="2" id="KW-1185">Reference proteome</keyword>
<proteinExistence type="predicted"/>
<dbReference type="Proteomes" id="UP001327219">
    <property type="component" value="Chromosome"/>
</dbReference>
<reference evidence="1 2" key="1">
    <citation type="submission" date="2022-11" db="EMBL/GenBank/DDBJ databases">
        <title>Host association and intracellularity evolved multiple times independently in the Rickettsiales.</title>
        <authorList>
            <person name="Castelli M."/>
            <person name="Nardi T."/>
            <person name="Gammuto L."/>
            <person name="Bellinzona G."/>
            <person name="Sabaneyeva E."/>
            <person name="Potekhin A."/>
            <person name="Serra V."/>
            <person name="Petroni G."/>
            <person name="Sassera D."/>
        </authorList>
    </citation>
    <scope>NUCLEOTIDE SEQUENCE [LARGE SCALE GENOMIC DNA]</scope>
    <source>
        <strain evidence="1 2">NDG2</strain>
    </source>
</reference>
<gene>
    <name evidence="1" type="ORF">Bandiella_00544</name>
</gene>
<protein>
    <submittedName>
        <fullName evidence="1">Uncharacterized protein</fullName>
    </submittedName>
</protein>
<accession>A0ABZ0UJY7</accession>
<name>A0ABZ0UJY7_9RICK</name>
<sequence length="88" mass="9111">MAGMKADIAEIVDDAAEGGIRNAAVVYNKAKVEYLAFAAEYPNLTEYGMSVLMIGVKTIATFGTGLLPAIATETSGHLSAAAINELFG</sequence>
<evidence type="ECO:0000313" key="2">
    <source>
        <dbReference type="Proteomes" id="UP001327219"/>
    </source>
</evidence>
<organism evidence="1 2">
    <name type="scientific">Candidatus Bandiella euplotis</name>
    <dbReference type="NCBI Taxonomy" id="1664265"/>
    <lineage>
        <taxon>Bacteria</taxon>
        <taxon>Pseudomonadati</taxon>
        <taxon>Pseudomonadota</taxon>
        <taxon>Alphaproteobacteria</taxon>
        <taxon>Rickettsiales</taxon>
        <taxon>Candidatus Midichloriaceae</taxon>
        <taxon>Candidatus Bandiella</taxon>
    </lineage>
</organism>
<evidence type="ECO:0000313" key="1">
    <source>
        <dbReference type="EMBL" id="WPX96430.1"/>
    </source>
</evidence>